<dbReference type="InterPro" id="IPR000594">
    <property type="entry name" value="ThiF_NAD_FAD-bd"/>
</dbReference>
<gene>
    <name evidence="2" type="ORF">GCM10022247_63610</name>
</gene>
<dbReference type="PANTHER" id="PTHR10953:SF102">
    <property type="entry name" value="ADENYLYLTRANSFERASE AND SULFURTRANSFERASE MOCS3"/>
    <property type="match status" value="1"/>
</dbReference>
<dbReference type="InterPro" id="IPR045886">
    <property type="entry name" value="ThiF/MoeB/HesA"/>
</dbReference>
<evidence type="ECO:0000313" key="3">
    <source>
        <dbReference type="Proteomes" id="UP001501747"/>
    </source>
</evidence>
<name>A0ABP7TQM4_9PSEU</name>
<dbReference type="Gene3D" id="3.40.50.720">
    <property type="entry name" value="NAD(P)-binding Rossmann-like Domain"/>
    <property type="match status" value="1"/>
</dbReference>
<sequence>MGVLTVKFVERAKPRVKPEHAPHRISADRIRVGGSVHGIATEIADPTGAVWTLLESLDGTRSAGEVVDQVALRHPDSTREDIRGVLGQLIGMGYIEDTRPDEPKELTERERTRYTREARFYRWVDLAPRPSRWEAQLKLRDASVAVIGLGGSGGALALSLAASGVGHLHCVDGGTVALADLSHQVLFAESDIGRGKAEAAAARLRAVNSDISVTIGSERVCAPEDLTALARRFDVLALATGRPGGVRERLNRSCLRTRTPWVDAGYHGPRTAVAVHVPGLGACYECLRPADPVQEAEIASNAAHVVSAGIAGFAASYAVISLIAGISPVRSGRIDGVNLVSPERAHVVEAPRRADCAACGVKSGR</sequence>
<protein>
    <recommendedName>
        <fullName evidence="1">THIF-type NAD/FAD binding fold domain-containing protein</fullName>
    </recommendedName>
</protein>
<keyword evidence="3" id="KW-1185">Reference proteome</keyword>
<dbReference type="EMBL" id="BAABAL010000019">
    <property type="protein sequence ID" value="GAA4029760.1"/>
    <property type="molecule type" value="Genomic_DNA"/>
</dbReference>
<dbReference type="RefSeq" id="WP_344883043.1">
    <property type="nucleotide sequence ID" value="NZ_BAABAL010000019.1"/>
</dbReference>
<dbReference type="Proteomes" id="UP001501747">
    <property type="component" value="Unassembled WGS sequence"/>
</dbReference>
<evidence type="ECO:0000259" key="1">
    <source>
        <dbReference type="Pfam" id="PF00899"/>
    </source>
</evidence>
<accession>A0ABP7TQM4</accession>
<reference evidence="3" key="1">
    <citation type="journal article" date="2019" name="Int. J. Syst. Evol. Microbiol.">
        <title>The Global Catalogue of Microorganisms (GCM) 10K type strain sequencing project: providing services to taxonomists for standard genome sequencing and annotation.</title>
        <authorList>
            <consortium name="The Broad Institute Genomics Platform"/>
            <consortium name="The Broad Institute Genome Sequencing Center for Infectious Disease"/>
            <person name="Wu L."/>
            <person name="Ma J."/>
        </authorList>
    </citation>
    <scope>NUCLEOTIDE SEQUENCE [LARGE SCALE GENOMIC DNA]</scope>
    <source>
        <strain evidence="3">JCM 17342</strain>
    </source>
</reference>
<comment type="caution">
    <text evidence="2">The sequence shown here is derived from an EMBL/GenBank/DDBJ whole genome shotgun (WGS) entry which is preliminary data.</text>
</comment>
<dbReference type="Pfam" id="PF00899">
    <property type="entry name" value="ThiF"/>
    <property type="match status" value="1"/>
</dbReference>
<dbReference type="PANTHER" id="PTHR10953">
    <property type="entry name" value="UBIQUITIN-ACTIVATING ENZYME E1"/>
    <property type="match status" value="1"/>
</dbReference>
<dbReference type="InterPro" id="IPR035985">
    <property type="entry name" value="Ubiquitin-activating_enz"/>
</dbReference>
<organism evidence="2 3">
    <name type="scientific">Allokutzneria multivorans</name>
    <dbReference type="NCBI Taxonomy" id="1142134"/>
    <lineage>
        <taxon>Bacteria</taxon>
        <taxon>Bacillati</taxon>
        <taxon>Actinomycetota</taxon>
        <taxon>Actinomycetes</taxon>
        <taxon>Pseudonocardiales</taxon>
        <taxon>Pseudonocardiaceae</taxon>
        <taxon>Allokutzneria</taxon>
    </lineage>
</organism>
<evidence type="ECO:0000313" key="2">
    <source>
        <dbReference type="EMBL" id="GAA4029760.1"/>
    </source>
</evidence>
<dbReference type="SUPFAM" id="SSF69572">
    <property type="entry name" value="Activating enzymes of the ubiquitin-like proteins"/>
    <property type="match status" value="1"/>
</dbReference>
<feature type="domain" description="THIF-type NAD/FAD binding fold" evidence="1">
    <location>
        <begin position="134"/>
        <end position="356"/>
    </location>
</feature>
<proteinExistence type="predicted"/>